<comment type="caution">
    <text evidence="8">The sequence shown here is derived from an EMBL/GenBank/DDBJ whole genome shotgun (WGS) entry which is preliminary data.</text>
</comment>
<dbReference type="EMBL" id="JBHSDY010000005">
    <property type="protein sequence ID" value="MFC4298422.1"/>
    <property type="molecule type" value="Genomic_DNA"/>
</dbReference>
<keyword evidence="4" id="KW-0564">Palmitate</keyword>
<evidence type="ECO:0000256" key="3">
    <source>
        <dbReference type="ARBA" id="ARBA00023136"/>
    </source>
</evidence>
<evidence type="ECO:0000256" key="2">
    <source>
        <dbReference type="ARBA" id="ARBA00022729"/>
    </source>
</evidence>
<evidence type="ECO:0000256" key="4">
    <source>
        <dbReference type="ARBA" id="ARBA00023139"/>
    </source>
</evidence>
<organism evidence="8 9">
    <name type="scientific">Castellaniella hirudinis</name>
    <dbReference type="NCBI Taxonomy" id="1144617"/>
    <lineage>
        <taxon>Bacteria</taxon>
        <taxon>Pseudomonadati</taxon>
        <taxon>Pseudomonadota</taxon>
        <taxon>Betaproteobacteria</taxon>
        <taxon>Burkholderiales</taxon>
        <taxon>Alcaligenaceae</taxon>
        <taxon>Castellaniella</taxon>
    </lineage>
</organism>
<reference evidence="9" key="1">
    <citation type="journal article" date="2019" name="Int. J. Syst. Evol. Microbiol.">
        <title>The Global Catalogue of Microorganisms (GCM) 10K type strain sequencing project: providing services to taxonomists for standard genome sequencing and annotation.</title>
        <authorList>
            <consortium name="The Broad Institute Genomics Platform"/>
            <consortium name="The Broad Institute Genome Sequencing Center for Infectious Disease"/>
            <person name="Wu L."/>
            <person name="Ma J."/>
        </authorList>
    </citation>
    <scope>NUCLEOTIDE SEQUENCE [LARGE SCALE GENOMIC DNA]</scope>
    <source>
        <strain evidence="9">CGMCC 1.19029</strain>
    </source>
</reference>
<dbReference type="Gene3D" id="2.30.30.100">
    <property type="match status" value="1"/>
</dbReference>
<keyword evidence="2 6" id="KW-0732">Signal</keyword>
<evidence type="ECO:0000313" key="9">
    <source>
        <dbReference type="Proteomes" id="UP001595756"/>
    </source>
</evidence>
<evidence type="ECO:0000313" key="8">
    <source>
        <dbReference type="EMBL" id="MFC4298422.1"/>
    </source>
</evidence>
<evidence type="ECO:0000259" key="7">
    <source>
        <dbReference type="Pfam" id="PF06004"/>
    </source>
</evidence>
<keyword evidence="1" id="KW-1003">Cell membrane</keyword>
<dbReference type="InterPro" id="IPR010920">
    <property type="entry name" value="LSM_dom_sf"/>
</dbReference>
<dbReference type="Pfam" id="PF06004">
    <property type="entry name" value="DUF903"/>
    <property type="match status" value="1"/>
</dbReference>
<dbReference type="InterPro" id="IPR010305">
    <property type="entry name" value="YgdI/YgdR-like"/>
</dbReference>
<name>A0ABV8RYZ7_9BURK</name>
<evidence type="ECO:0000256" key="5">
    <source>
        <dbReference type="ARBA" id="ARBA00023288"/>
    </source>
</evidence>
<gene>
    <name evidence="8" type="ORF">ACFO0J_10260</name>
</gene>
<keyword evidence="9" id="KW-1185">Reference proteome</keyword>
<sequence>MFKTLSAFLAILASGSILAACSTPSTVSTRDGQVDYTADAPVTDTDDGFVTYQKGGRDVKVNKSEIKRIEEVD</sequence>
<evidence type="ECO:0000256" key="1">
    <source>
        <dbReference type="ARBA" id="ARBA00022475"/>
    </source>
</evidence>
<feature type="signal peptide" evidence="6">
    <location>
        <begin position="1"/>
        <end position="19"/>
    </location>
</feature>
<dbReference type="InterPro" id="IPR047807">
    <property type="entry name" value="YgdI/YgdR-like_SH3-like"/>
</dbReference>
<dbReference type="Proteomes" id="UP001595756">
    <property type="component" value="Unassembled WGS sequence"/>
</dbReference>
<proteinExistence type="predicted"/>
<feature type="chain" id="PRO_5047342423" evidence="6">
    <location>
        <begin position="20"/>
        <end position="73"/>
    </location>
</feature>
<dbReference type="RefSeq" id="WP_376812968.1">
    <property type="nucleotide sequence ID" value="NZ_JBHSDY010000005.1"/>
</dbReference>
<dbReference type="PANTHER" id="PTHR37011">
    <property type="entry name" value="POT FAMILY PEPTIDE TRANSPORT PROTEIN-RELATED"/>
    <property type="match status" value="1"/>
</dbReference>
<dbReference type="SUPFAM" id="SSF50182">
    <property type="entry name" value="Sm-like ribonucleoproteins"/>
    <property type="match status" value="1"/>
</dbReference>
<keyword evidence="5 8" id="KW-0449">Lipoprotein</keyword>
<dbReference type="PANTHER" id="PTHR37011:SF1">
    <property type="entry name" value="POT FAMILY PEPTIDE TRANSPORT PROTEIN"/>
    <property type="match status" value="1"/>
</dbReference>
<accession>A0ABV8RYZ7</accession>
<dbReference type="PROSITE" id="PS51257">
    <property type="entry name" value="PROKAR_LIPOPROTEIN"/>
    <property type="match status" value="1"/>
</dbReference>
<evidence type="ECO:0000256" key="6">
    <source>
        <dbReference type="SAM" id="SignalP"/>
    </source>
</evidence>
<protein>
    <submittedName>
        <fullName evidence="8">YgdI/YgdR family lipoprotein</fullName>
    </submittedName>
</protein>
<dbReference type="NCBIfam" id="NF033216">
    <property type="entry name" value="lipo_YgdI_YgdR"/>
    <property type="match status" value="1"/>
</dbReference>
<feature type="domain" description="Lipoprotein YgdI/YgdR-like SH3-like" evidence="7">
    <location>
        <begin position="24"/>
        <end position="71"/>
    </location>
</feature>
<keyword evidence="3" id="KW-0472">Membrane</keyword>